<dbReference type="AlphaFoldDB" id="A0A8S1LJC0"/>
<sequence>MILLIVIQVINIFANQIFYLYPTEGEFYQNYIRSFITNAQLMCQMYPQVSNLEVIYQCKEIYRTQGNEFISMSSNNTHFGTLSNDNEIVIYEWKYQMIQQLWQTVTIDPSFNWFNIDLSLDFSIILDCYYKNEFFLIKLIDAQSTIAFQMQSYAPISTKINQLQMEKMHFQYMLNILRIMQYFNYFHHNFQIQVAQLTNLLILIYQILQVPIFMQLLPKRFYSQFYLKYNFSLDNMIDFTIINVYYNFQSYSQCDQIQVLYIQLSNYQSDFMIGQLMGCEGNIIKISDSCPFKPCQPIQNILQNNQFIIYQSINEFCIYSKQEADKFYFFQNNQRNSLLYFDYDNYLFQFDEEIGVYQISVPSIQINLTKLTTLGNLYYFSLTCMNYDKTFKVQLIFIFKYQIIKIQIFNSITSNYGFNDYEFSVEDSGKLLFYGYSGQLLNYTLSKIEPYFNVTQITFYKVGETNQVYQFKQILSINYPIQDEKQYFIGYINNFILFLVYITIAINSTNQLNSIQLTFLQMQIPQKFPIAFILIAQDTIFLFQYLIDSNSIINYSNQTFKQKFSDFLVTYNSIIILMRKKQEILITTFNFTNSFSLNQNSINKFFKNIQFNPEQIIVNTQLMSSLLFINNINDVIILSINQIIFQNLYP</sequence>
<keyword evidence="2" id="KW-1185">Reference proteome</keyword>
<organism evidence="1 2">
    <name type="scientific">Paramecium primaurelia</name>
    <dbReference type="NCBI Taxonomy" id="5886"/>
    <lineage>
        <taxon>Eukaryota</taxon>
        <taxon>Sar</taxon>
        <taxon>Alveolata</taxon>
        <taxon>Ciliophora</taxon>
        <taxon>Intramacronucleata</taxon>
        <taxon>Oligohymenophorea</taxon>
        <taxon>Peniculida</taxon>
        <taxon>Parameciidae</taxon>
        <taxon>Paramecium</taxon>
    </lineage>
</organism>
<accession>A0A8S1LJC0</accession>
<evidence type="ECO:0000313" key="1">
    <source>
        <dbReference type="EMBL" id="CAD8066192.1"/>
    </source>
</evidence>
<proteinExistence type="predicted"/>
<comment type="caution">
    <text evidence="1">The sequence shown here is derived from an EMBL/GenBank/DDBJ whole genome shotgun (WGS) entry which is preliminary data.</text>
</comment>
<protein>
    <submittedName>
        <fullName evidence="1">Uncharacterized protein</fullName>
    </submittedName>
</protein>
<dbReference type="EMBL" id="CAJJDM010000037">
    <property type="protein sequence ID" value="CAD8066192.1"/>
    <property type="molecule type" value="Genomic_DNA"/>
</dbReference>
<dbReference type="Proteomes" id="UP000688137">
    <property type="component" value="Unassembled WGS sequence"/>
</dbReference>
<evidence type="ECO:0000313" key="2">
    <source>
        <dbReference type="Proteomes" id="UP000688137"/>
    </source>
</evidence>
<reference evidence="1" key="1">
    <citation type="submission" date="2021-01" db="EMBL/GenBank/DDBJ databases">
        <authorList>
            <consortium name="Genoscope - CEA"/>
            <person name="William W."/>
        </authorList>
    </citation>
    <scope>NUCLEOTIDE SEQUENCE</scope>
</reference>
<gene>
    <name evidence="1" type="ORF">PPRIM_AZ9-3.1.T0380316</name>
</gene>
<name>A0A8S1LJC0_PARPR</name>